<feature type="region of interest" description="Disordered" evidence="4">
    <location>
        <begin position="487"/>
        <end position="521"/>
    </location>
</feature>
<feature type="region of interest" description="Disordered" evidence="4">
    <location>
        <begin position="944"/>
        <end position="974"/>
    </location>
</feature>
<dbReference type="InterPro" id="IPR001356">
    <property type="entry name" value="HD"/>
</dbReference>
<evidence type="ECO:0000256" key="1">
    <source>
        <dbReference type="ARBA" id="ARBA00004123"/>
    </source>
</evidence>
<dbReference type="SMART" id="SM00389">
    <property type="entry name" value="HOX"/>
    <property type="match status" value="1"/>
</dbReference>
<feature type="domain" description="Homeobox" evidence="5">
    <location>
        <begin position="121"/>
        <end position="181"/>
    </location>
</feature>
<keyword evidence="2 3" id="KW-0238">DNA-binding</keyword>
<feature type="compositionally biased region" description="Polar residues" evidence="4">
    <location>
        <begin position="503"/>
        <end position="518"/>
    </location>
</feature>
<organism evidence="6">
    <name type="scientific">Cucumis melo</name>
    <name type="common">Muskmelon</name>
    <dbReference type="NCBI Taxonomy" id="3656"/>
    <lineage>
        <taxon>Eukaryota</taxon>
        <taxon>Viridiplantae</taxon>
        <taxon>Streptophyta</taxon>
        <taxon>Embryophyta</taxon>
        <taxon>Tracheophyta</taxon>
        <taxon>Spermatophyta</taxon>
        <taxon>Magnoliopsida</taxon>
        <taxon>eudicotyledons</taxon>
        <taxon>Gunneridae</taxon>
        <taxon>Pentapetalae</taxon>
        <taxon>rosids</taxon>
        <taxon>fabids</taxon>
        <taxon>Cucurbitales</taxon>
        <taxon>Cucurbitaceae</taxon>
        <taxon>Benincaseae</taxon>
        <taxon>Cucumis</taxon>
    </lineage>
</organism>
<accession>A0A9I9DBX4</accession>
<feature type="compositionally biased region" description="Low complexity" evidence="4">
    <location>
        <begin position="963"/>
        <end position="974"/>
    </location>
</feature>
<evidence type="ECO:0000256" key="3">
    <source>
        <dbReference type="PROSITE-ProRule" id="PRU00108"/>
    </source>
</evidence>
<dbReference type="GO" id="GO:0003677">
    <property type="term" value="F:DNA binding"/>
    <property type="evidence" value="ECO:0007669"/>
    <property type="project" value="UniProtKB-UniRule"/>
</dbReference>
<feature type="compositionally biased region" description="Polar residues" evidence="4">
    <location>
        <begin position="1014"/>
        <end position="1033"/>
    </location>
</feature>
<comment type="subcellular location">
    <subcellularLocation>
        <location evidence="1 3">Nucleus</location>
    </subcellularLocation>
</comment>
<evidence type="ECO:0000259" key="5">
    <source>
        <dbReference type="PROSITE" id="PS50071"/>
    </source>
</evidence>
<keyword evidence="3" id="KW-0539">Nucleus</keyword>
<dbReference type="EnsemblPlants" id="MELO3C016045.2.1">
    <property type="protein sequence ID" value="MELO3C016045.2.1"/>
    <property type="gene ID" value="MELO3C016045.2"/>
</dbReference>
<feature type="region of interest" description="Disordered" evidence="4">
    <location>
        <begin position="995"/>
        <end position="1127"/>
    </location>
</feature>
<sequence length="1127" mass="125625">FSSQSLSLSPLSLSFSYYQNAFFTSFQALIYPSFSCFNAYFLFNFRSEIQYFWSTMEVLKDDFSNLEIGTSFDSFQKFLDSQKDLFRSQVDQLQSIVVTQCKLTGVNPLSQEMAAGALSIAIGKRPRDLLNPKAVKYMQTVFSIKDALSKKESREISALFGVKVTQVRDFFNSQRSRVRKLVRVSREKSIQSNSCKQLEVGGIVTNNDPSIPIDAVPLNTDAVVPLNADAPMPLNSEAPVPLNFDTPVPLNTIEPSNVDNGPSCSTQDSELSGIDGVDKHFVQTIFSMMQKEETFSGQVKLMEWILQIQNSSVLCWFLTKGGAIILATWLSQAAAEEQTSLLYVILEVFCHLPLHKALPVHISAILQSVNYLRFYRTSDISNRARILLSRWSKLLARSQALKKPNGVKLLTNAQTDMILKQSIGDIMSDESWRSNIDMPENFVTSDVNADNMRKPESHQALKLLPASSDDLNRKNVLGLSSSRFRERRKVQMVEQPDQKIAGRNSQAQRPSPASQGRPMSTDDIQKAKMRAQFMQNKYGKTGASNGRTVVKSVNVNKPLHIVSGASSPASKVSLLPKFEDQKKAVALFPKITNKVETPLHSKIEMDFKDSLGEKCKKVQIQWRMPPEMKLNDLWRVGDGENSKEAGFQKNRNSREKETFYQTILDIPSNPKEPWDLEMDYDDSLTPEILTEQLPDNESSEAEVRNHVVDAAVPSEVISSQDLKPNAAEPDLELLAVLLKNPELVYALTSSQAGSLPTEETVQLLDMIKAGGAGNLGGVTRMEKTVEKVEVSLPSPTPSSNAGTSGWKPAALRNPFSQRDSIAESRVALSSPPVDTSSIAASRIVTPNQQHTAPPVSHQLPASVSQYSHSQTMINGCQSHHVIHSHQHQQGVVNSPNVQNPETALPLRGFPINNQPLVNHLTSAASSARIEGRNIVKPSFTSNIPERIPMSFQSPPSPTPTQMPPIQQQRQQPQLQPFRSEHPLLHPHHQTRVNISLPPAEKSAPSLGSWRPRQQDISSHYNNSGVSANQNNDSKFVGGGSMGVGRGGGPSWGRNEFESWSPENSPVRNQEYNRPDKGFSEPRINSGRSYGPIDNNQQQQQRQRSPYGYNREQNRYGNNNRRWRDRQY</sequence>
<dbReference type="SUPFAM" id="SSF46689">
    <property type="entry name" value="Homeodomain-like"/>
    <property type="match status" value="1"/>
</dbReference>
<feature type="compositionally biased region" description="Basic and acidic residues" evidence="4">
    <location>
        <begin position="1070"/>
        <end position="1079"/>
    </location>
</feature>
<dbReference type="GO" id="GO:0010228">
    <property type="term" value="P:vegetative to reproductive phase transition of meristem"/>
    <property type="evidence" value="ECO:0007669"/>
    <property type="project" value="EnsemblPlants"/>
</dbReference>
<feature type="compositionally biased region" description="Gly residues" evidence="4">
    <location>
        <begin position="1036"/>
        <end position="1050"/>
    </location>
</feature>
<evidence type="ECO:0000256" key="4">
    <source>
        <dbReference type="SAM" id="MobiDB-lite"/>
    </source>
</evidence>
<proteinExistence type="predicted"/>
<feature type="compositionally biased region" description="Polar residues" evidence="4">
    <location>
        <begin position="1060"/>
        <end position="1069"/>
    </location>
</feature>
<feature type="DNA-binding region" description="Homeobox" evidence="3">
    <location>
        <begin position="123"/>
        <end position="182"/>
    </location>
</feature>
<evidence type="ECO:0000256" key="2">
    <source>
        <dbReference type="ARBA" id="ARBA00023125"/>
    </source>
</evidence>
<dbReference type="GO" id="GO:0005634">
    <property type="term" value="C:nucleus"/>
    <property type="evidence" value="ECO:0007669"/>
    <property type="project" value="UniProtKB-SubCell"/>
</dbReference>
<dbReference type="PANTHER" id="PTHR33400">
    <property type="entry name" value="ZINC FINGER CCCH DOMAIN-CONTAINING PROTEIN 6-RELATED"/>
    <property type="match status" value="1"/>
</dbReference>
<dbReference type="PROSITE" id="PS50071">
    <property type="entry name" value="HOMEOBOX_2"/>
    <property type="match status" value="1"/>
</dbReference>
<dbReference type="PANTHER" id="PTHR33400:SF6">
    <property type="entry name" value="HOMEOBOX PROTEIN LUMINIDEPENDENS"/>
    <property type="match status" value="1"/>
</dbReference>
<dbReference type="AlphaFoldDB" id="A0A9I9DBX4"/>
<dbReference type="InterPro" id="IPR009057">
    <property type="entry name" value="Homeodomain-like_sf"/>
</dbReference>
<keyword evidence="3" id="KW-0371">Homeobox</keyword>
<protein>
    <recommendedName>
        <fullName evidence="5">Homeobox domain-containing protein</fullName>
    </recommendedName>
</protein>
<feature type="region of interest" description="Disordered" evidence="4">
    <location>
        <begin position="790"/>
        <end position="811"/>
    </location>
</feature>
<reference evidence="6" key="1">
    <citation type="submission" date="2023-03" db="UniProtKB">
        <authorList>
            <consortium name="EnsemblPlants"/>
        </authorList>
    </citation>
    <scope>IDENTIFICATION</scope>
</reference>
<evidence type="ECO:0000313" key="6">
    <source>
        <dbReference type="EnsemblPlants" id="MELO3C016045.2.1"/>
    </source>
</evidence>
<dbReference type="Gramene" id="MELO3C016045.2.1">
    <property type="protein sequence ID" value="MELO3C016045.2.1"/>
    <property type="gene ID" value="MELO3C016045.2"/>
</dbReference>
<name>A0A9I9DBX4_CUCME</name>